<dbReference type="Pfam" id="PF25797">
    <property type="entry name" value="PDF2_C"/>
    <property type="match status" value="1"/>
</dbReference>
<reference evidence="2 3" key="1">
    <citation type="submission" date="2024-11" db="EMBL/GenBank/DDBJ databases">
        <title>A near-complete genome assembly of Cinchona calisaya.</title>
        <authorList>
            <person name="Lian D.C."/>
            <person name="Zhao X.W."/>
            <person name="Wei L."/>
        </authorList>
    </citation>
    <scope>NUCLEOTIDE SEQUENCE [LARGE SCALE GENOMIC DNA]</scope>
    <source>
        <tissue evidence="2">Nenye</tissue>
    </source>
</reference>
<dbReference type="InterPro" id="IPR057993">
    <property type="entry name" value="HD-Zip_IV_C"/>
</dbReference>
<evidence type="ECO:0000313" key="3">
    <source>
        <dbReference type="Proteomes" id="UP001630127"/>
    </source>
</evidence>
<dbReference type="Proteomes" id="UP001630127">
    <property type="component" value="Unassembled WGS sequence"/>
</dbReference>
<comment type="caution">
    <text evidence="2">The sequence shown here is derived from an EMBL/GenBank/DDBJ whole genome shotgun (WGS) entry which is preliminary data.</text>
</comment>
<accession>A0ABD2YRV0</accession>
<dbReference type="EMBL" id="JBJUIK010000012">
    <property type="protein sequence ID" value="KAL3509678.1"/>
    <property type="molecule type" value="Genomic_DNA"/>
</dbReference>
<evidence type="ECO:0000259" key="1">
    <source>
        <dbReference type="Pfam" id="PF25797"/>
    </source>
</evidence>
<organism evidence="2 3">
    <name type="scientific">Cinchona calisaya</name>
    <dbReference type="NCBI Taxonomy" id="153742"/>
    <lineage>
        <taxon>Eukaryota</taxon>
        <taxon>Viridiplantae</taxon>
        <taxon>Streptophyta</taxon>
        <taxon>Embryophyta</taxon>
        <taxon>Tracheophyta</taxon>
        <taxon>Spermatophyta</taxon>
        <taxon>Magnoliopsida</taxon>
        <taxon>eudicotyledons</taxon>
        <taxon>Gunneridae</taxon>
        <taxon>Pentapetalae</taxon>
        <taxon>asterids</taxon>
        <taxon>lamiids</taxon>
        <taxon>Gentianales</taxon>
        <taxon>Rubiaceae</taxon>
        <taxon>Cinchonoideae</taxon>
        <taxon>Cinchoneae</taxon>
        <taxon>Cinchona</taxon>
    </lineage>
</organism>
<gene>
    <name evidence="2" type="ORF">ACH5RR_029079</name>
</gene>
<evidence type="ECO:0000313" key="2">
    <source>
        <dbReference type="EMBL" id="KAL3509678.1"/>
    </source>
</evidence>
<sequence>MVLNFYGGVTSSTTNLWANVYTNGNGKVRIMTKKNENDIGMPRFTVKCYNLFLACTLAVPQKPVFEFLQDKSSRSEIVIDFVSTTRLPLTSVSIVEDLIEATKQKLNAILAPNNA</sequence>
<keyword evidence="3" id="KW-1185">Reference proteome</keyword>
<feature type="domain" description="HD-Zip IV C-terminal" evidence="1">
    <location>
        <begin position="1"/>
        <end position="76"/>
    </location>
</feature>
<name>A0ABD2YRV0_9GENT</name>
<proteinExistence type="predicted"/>
<protein>
    <recommendedName>
        <fullName evidence="1">HD-Zip IV C-terminal domain-containing protein</fullName>
    </recommendedName>
</protein>
<dbReference type="AlphaFoldDB" id="A0ABD2YRV0"/>